<keyword evidence="1" id="KW-0812">Transmembrane</keyword>
<keyword evidence="1" id="KW-1133">Transmembrane helix</keyword>
<keyword evidence="1" id="KW-0472">Membrane</keyword>
<dbReference type="AlphaFoldDB" id="A0AAV2ZJ68"/>
<dbReference type="Proteomes" id="UP001181693">
    <property type="component" value="Unassembled WGS sequence"/>
</dbReference>
<gene>
    <name evidence="2" type="ORF">GDO54_018500</name>
</gene>
<dbReference type="EMBL" id="DYDO01002114">
    <property type="protein sequence ID" value="DBA13483.1"/>
    <property type="molecule type" value="Genomic_DNA"/>
</dbReference>
<proteinExistence type="predicted"/>
<protein>
    <recommendedName>
        <fullName evidence="4">Transmembrane protein</fullName>
    </recommendedName>
</protein>
<evidence type="ECO:0000313" key="2">
    <source>
        <dbReference type="EMBL" id="DBA13483.1"/>
    </source>
</evidence>
<organism evidence="2 3">
    <name type="scientific">Pyxicephalus adspersus</name>
    <name type="common">African bullfrog</name>
    <dbReference type="NCBI Taxonomy" id="30357"/>
    <lineage>
        <taxon>Eukaryota</taxon>
        <taxon>Metazoa</taxon>
        <taxon>Chordata</taxon>
        <taxon>Craniata</taxon>
        <taxon>Vertebrata</taxon>
        <taxon>Euteleostomi</taxon>
        <taxon>Amphibia</taxon>
        <taxon>Batrachia</taxon>
        <taxon>Anura</taxon>
        <taxon>Neobatrachia</taxon>
        <taxon>Ranoidea</taxon>
        <taxon>Pyxicephalidae</taxon>
        <taxon>Pyxicephalinae</taxon>
        <taxon>Pyxicephalus</taxon>
    </lineage>
</organism>
<feature type="transmembrane region" description="Helical" evidence="1">
    <location>
        <begin position="98"/>
        <end position="118"/>
    </location>
</feature>
<accession>A0AAV2ZJ68</accession>
<sequence>MQFFYLGGWYYFWSGVGFELPTIFYSSLRYHCSNILSLRDTLRFYLEFGFRSQEKYICLLKYYMTSVKYSYRMPIIVVSRKANKKEVLFQYIVLRLLLFPYLLNLFLIIVQAQIFYMFNTINRIYNLR</sequence>
<keyword evidence="3" id="KW-1185">Reference proteome</keyword>
<reference evidence="2" key="1">
    <citation type="thesis" date="2020" institute="ProQuest LLC" country="789 East Eisenhower Parkway, Ann Arbor, MI, USA">
        <title>Comparative Genomics and Chromosome Evolution.</title>
        <authorList>
            <person name="Mudd A.B."/>
        </authorList>
    </citation>
    <scope>NUCLEOTIDE SEQUENCE</scope>
    <source>
        <strain evidence="2">1538</strain>
        <tissue evidence="2">Blood</tissue>
    </source>
</reference>
<evidence type="ECO:0000256" key="1">
    <source>
        <dbReference type="SAM" id="Phobius"/>
    </source>
</evidence>
<comment type="caution">
    <text evidence="2">The sequence shown here is derived from an EMBL/GenBank/DDBJ whole genome shotgun (WGS) entry which is preliminary data.</text>
</comment>
<evidence type="ECO:0000313" key="3">
    <source>
        <dbReference type="Proteomes" id="UP001181693"/>
    </source>
</evidence>
<name>A0AAV2ZJ68_PYXAD</name>
<evidence type="ECO:0008006" key="4">
    <source>
        <dbReference type="Google" id="ProtNLM"/>
    </source>
</evidence>